<dbReference type="CDD" id="cd07976">
    <property type="entry name" value="TFIIA_alpha_beta_like"/>
    <property type="match status" value="1"/>
</dbReference>
<proteinExistence type="inferred from homology"/>
<dbReference type="Gene3D" id="1.10.287.100">
    <property type="match status" value="1"/>
</dbReference>
<evidence type="ECO:0000256" key="5">
    <source>
        <dbReference type="ARBA" id="ARBA00074154"/>
    </source>
</evidence>
<dbReference type="GO" id="GO:0005672">
    <property type="term" value="C:transcription factor TFIIA complex"/>
    <property type="evidence" value="ECO:0007669"/>
    <property type="project" value="InterPro"/>
</dbReference>
<sequence length="442" mass="49511">MAARLLCKSQILKQTPIRQVARSYATESKQAAQHFPEESFGGNAWRNGVIAVVAGVAWYRIDQHITHSGDEKHPFTKWIEYRMTPSEENDSINHANLAGAAAAAEYKLFAQDAQRAPIYRLRYPESFENASPRGLITGKQSNVYRFVIDDVINQVRGDFEDMGIDDAILQELQRSWESKVARSRVANFGFKDDGYYDEDGENSTAQAPLPGAAVNSNNDTPALQYPTEYAGQPAAASLANLATAAGRSQQQQQQQQHQQQQHQQQQHQQLQQQQHQQLQQQQHQQQQQQQNIQQQHQQQQGYGIAPPRMIPDPSTLANQYQMMPPNNNNASNNDSENPADLQLPGIARPNLPQNDGANDELTTEQIDQRIEDMIQSSQEEEPEISFTASSFSGEPLTLDTLPDSVKELMKDARERAIKAGALKSKTRISQLDGEGDEEVAVR</sequence>
<keyword evidence="3" id="KW-0804">Transcription</keyword>
<evidence type="ECO:0000313" key="8">
    <source>
        <dbReference type="Proteomes" id="UP000613177"/>
    </source>
</evidence>
<name>A0A8H7SZL1_9FUNG</name>
<keyword evidence="8" id="KW-1185">Reference proteome</keyword>
<evidence type="ECO:0000256" key="6">
    <source>
        <dbReference type="SAM" id="MobiDB-lite"/>
    </source>
</evidence>
<feature type="compositionally biased region" description="Low complexity" evidence="6">
    <location>
        <begin position="317"/>
        <end position="340"/>
    </location>
</feature>
<feature type="region of interest" description="Disordered" evidence="6">
    <location>
        <begin position="379"/>
        <end position="398"/>
    </location>
</feature>
<evidence type="ECO:0000256" key="1">
    <source>
        <dbReference type="ARBA" id="ARBA00004123"/>
    </source>
</evidence>
<feature type="compositionally biased region" description="Low complexity" evidence="6">
    <location>
        <begin position="282"/>
        <end position="300"/>
    </location>
</feature>
<dbReference type="SMART" id="SM01371">
    <property type="entry name" value="TFIIA"/>
    <property type="match status" value="1"/>
</dbReference>
<dbReference type="InterPro" id="IPR004855">
    <property type="entry name" value="TFIIA_asu/bsu"/>
</dbReference>
<protein>
    <recommendedName>
        <fullName evidence="5">Transcription initiation factor IIA large subunit</fullName>
    </recommendedName>
</protein>
<evidence type="ECO:0000256" key="2">
    <source>
        <dbReference type="ARBA" id="ARBA00010059"/>
    </source>
</evidence>
<feature type="region of interest" description="Disordered" evidence="6">
    <location>
        <begin position="282"/>
        <end position="358"/>
    </location>
</feature>
<dbReference type="SUPFAM" id="SSF47396">
    <property type="entry name" value="Transcription factor IIA (TFIIA), alpha-helical domain"/>
    <property type="match status" value="1"/>
</dbReference>
<feature type="region of interest" description="Disordered" evidence="6">
    <location>
        <begin position="197"/>
        <end position="225"/>
    </location>
</feature>
<evidence type="ECO:0000313" key="7">
    <source>
        <dbReference type="EMBL" id="KAG2237103.1"/>
    </source>
</evidence>
<reference evidence="7" key="1">
    <citation type="submission" date="2021-01" db="EMBL/GenBank/DDBJ databases">
        <title>Metabolic potential, ecology and presence of endohyphal bacteria is reflected in genomic diversity of Mucoromycotina.</title>
        <authorList>
            <person name="Muszewska A."/>
            <person name="Okrasinska A."/>
            <person name="Steczkiewicz K."/>
            <person name="Drgas O."/>
            <person name="Orlowska M."/>
            <person name="Perlinska-Lenart U."/>
            <person name="Aleksandrzak-Piekarczyk T."/>
            <person name="Szatraj K."/>
            <person name="Zielenkiewicz U."/>
            <person name="Pilsyk S."/>
            <person name="Malc E."/>
            <person name="Mieczkowski P."/>
            <person name="Kruszewska J.S."/>
            <person name="Biernat P."/>
            <person name="Pawlowska J."/>
        </authorList>
    </citation>
    <scope>NUCLEOTIDE SEQUENCE</scope>
    <source>
        <strain evidence="7">WA0000018081</strain>
    </source>
</reference>
<keyword evidence="4" id="KW-0539">Nucleus</keyword>
<dbReference type="PANTHER" id="PTHR12694">
    <property type="entry name" value="TRANSCRIPTION INITIATION FACTOR IIA SUBUNIT 1"/>
    <property type="match status" value="1"/>
</dbReference>
<evidence type="ECO:0000256" key="3">
    <source>
        <dbReference type="ARBA" id="ARBA00023163"/>
    </source>
</evidence>
<comment type="similarity">
    <text evidence="2">Belongs to the TFIIA subunit 1 family.</text>
</comment>
<gene>
    <name evidence="7" type="ORF">INT48_004604</name>
</gene>
<organism evidence="7 8">
    <name type="scientific">Thamnidium elegans</name>
    <dbReference type="NCBI Taxonomy" id="101142"/>
    <lineage>
        <taxon>Eukaryota</taxon>
        <taxon>Fungi</taxon>
        <taxon>Fungi incertae sedis</taxon>
        <taxon>Mucoromycota</taxon>
        <taxon>Mucoromycotina</taxon>
        <taxon>Mucoromycetes</taxon>
        <taxon>Mucorales</taxon>
        <taxon>Mucorineae</taxon>
        <taxon>Mucoraceae</taxon>
        <taxon>Thamnidium</taxon>
    </lineage>
</organism>
<dbReference type="GO" id="GO:0006367">
    <property type="term" value="P:transcription initiation at RNA polymerase II promoter"/>
    <property type="evidence" value="ECO:0007669"/>
    <property type="project" value="InterPro"/>
</dbReference>
<accession>A0A8H7SZL1</accession>
<comment type="caution">
    <text evidence="7">The sequence shown here is derived from an EMBL/GenBank/DDBJ whole genome shotgun (WGS) entry which is preliminary data.</text>
</comment>
<dbReference type="AlphaFoldDB" id="A0A8H7SZL1"/>
<evidence type="ECO:0000256" key="4">
    <source>
        <dbReference type="ARBA" id="ARBA00023242"/>
    </source>
</evidence>
<dbReference type="FunFam" id="1.10.287.100:FF:000001">
    <property type="entry name" value="Transcription initiation factor IIA subunit"/>
    <property type="match status" value="1"/>
</dbReference>
<dbReference type="EMBL" id="JAEPRE010000009">
    <property type="protein sequence ID" value="KAG2237103.1"/>
    <property type="molecule type" value="Genomic_DNA"/>
</dbReference>
<feature type="region of interest" description="Disordered" evidence="6">
    <location>
        <begin position="242"/>
        <end position="268"/>
    </location>
</feature>
<comment type="subcellular location">
    <subcellularLocation>
        <location evidence="1">Nucleus</location>
    </subcellularLocation>
</comment>
<dbReference type="Pfam" id="PF03153">
    <property type="entry name" value="TFIIA"/>
    <property type="match status" value="1"/>
</dbReference>
<dbReference type="PANTHER" id="PTHR12694:SF8">
    <property type="entry name" value="TRANSCRIPTION INITIATION FACTOR IIA SUBUNIT 1"/>
    <property type="match status" value="1"/>
</dbReference>
<dbReference type="Proteomes" id="UP000613177">
    <property type="component" value="Unassembled WGS sequence"/>
</dbReference>